<feature type="compositionally biased region" description="Pro residues" evidence="1">
    <location>
        <begin position="69"/>
        <end position="82"/>
    </location>
</feature>
<protein>
    <submittedName>
        <fullName evidence="2">Uncharacterized protein</fullName>
    </submittedName>
</protein>
<proteinExistence type="predicted"/>
<accession>A0AAD7G1N9</accession>
<feature type="compositionally biased region" description="Low complexity" evidence="1">
    <location>
        <begin position="42"/>
        <end position="68"/>
    </location>
</feature>
<reference evidence="2" key="1">
    <citation type="submission" date="2023-03" db="EMBL/GenBank/DDBJ databases">
        <title>Massive genome expansion in bonnet fungi (Mycena s.s.) driven by repeated elements and novel gene families across ecological guilds.</title>
        <authorList>
            <consortium name="Lawrence Berkeley National Laboratory"/>
            <person name="Harder C.B."/>
            <person name="Miyauchi S."/>
            <person name="Viragh M."/>
            <person name="Kuo A."/>
            <person name="Thoen E."/>
            <person name="Andreopoulos B."/>
            <person name="Lu D."/>
            <person name="Skrede I."/>
            <person name="Drula E."/>
            <person name="Henrissat B."/>
            <person name="Morin E."/>
            <person name="Kohler A."/>
            <person name="Barry K."/>
            <person name="LaButti K."/>
            <person name="Morin E."/>
            <person name="Salamov A."/>
            <person name="Lipzen A."/>
            <person name="Mereny Z."/>
            <person name="Hegedus B."/>
            <person name="Baldrian P."/>
            <person name="Stursova M."/>
            <person name="Weitz H."/>
            <person name="Taylor A."/>
            <person name="Grigoriev I.V."/>
            <person name="Nagy L.G."/>
            <person name="Martin F."/>
            <person name="Kauserud H."/>
        </authorList>
    </citation>
    <scope>NUCLEOTIDE SEQUENCE</scope>
    <source>
        <strain evidence="2">9284</strain>
    </source>
</reference>
<gene>
    <name evidence="2" type="ORF">FB45DRAFT_1050769</name>
</gene>
<organism evidence="2 3">
    <name type="scientific">Roridomyces roridus</name>
    <dbReference type="NCBI Taxonomy" id="1738132"/>
    <lineage>
        <taxon>Eukaryota</taxon>
        <taxon>Fungi</taxon>
        <taxon>Dikarya</taxon>
        <taxon>Basidiomycota</taxon>
        <taxon>Agaricomycotina</taxon>
        <taxon>Agaricomycetes</taxon>
        <taxon>Agaricomycetidae</taxon>
        <taxon>Agaricales</taxon>
        <taxon>Marasmiineae</taxon>
        <taxon>Mycenaceae</taxon>
        <taxon>Roridomyces</taxon>
    </lineage>
</organism>
<keyword evidence="3" id="KW-1185">Reference proteome</keyword>
<name>A0AAD7G1N9_9AGAR</name>
<evidence type="ECO:0000313" key="3">
    <source>
        <dbReference type="Proteomes" id="UP001221142"/>
    </source>
</evidence>
<evidence type="ECO:0000313" key="2">
    <source>
        <dbReference type="EMBL" id="KAJ7650910.1"/>
    </source>
</evidence>
<sequence>MRKERASPLCRVCRPPRPPRRTRALPPRTTTWRRATRPRLRPAPTARRLSPRTTAPTPLRPPARTTAPLRPPPRAPIPPLAPAPATRVTSPSLPASRPWLSSVSANRQRLPPCRTPRTRRISPPALPVSTNSSRPNPSSSRWPRASPTTTASPRLSSDFSPRLRPLKRAWQRASLTHRPLRANSLSFSRASRLALATPRTVLGRRLLTASSPSPRSPVEGHFVVYRTFVDTRKEIPFILAALGRVK</sequence>
<feature type="compositionally biased region" description="Low complexity" evidence="1">
    <location>
        <begin position="24"/>
        <end position="33"/>
    </location>
</feature>
<evidence type="ECO:0000256" key="1">
    <source>
        <dbReference type="SAM" id="MobiDB-lite"/>
    </source>
</evidence>
<feature type="compositionally biased region" description="Polar residues" evidence="1">
    <location>
        <begin position="88"/>
        <end position="106"/>
    </location>
</feature>
<feature type="compositionally biased region" description="Low complexity" evidence="1">
    <location>
        <begin position="129"/>
        <end position="150"/>
    </location>
</feature>
<dbReference type="EMBL" id="JARKIF010000001">
    <property type="protein sequence ID" value="KAJ7650910.1"/>
    <property type="molecule type" value="Genomic_DNA"/>
</dbReference>
<dbReference type="Proteomes" id="UP001221142">
    <property type="component" value="Unassembled WGS sequence"/>
</dbReference>
<dbReference type="AlphaFoldDB" id="A0AAD7G1N9"/>
<feature type="non-terminal residue" evidence="2">
    <location>
        <position position="246"/>
    </location>
</feature>
<feature type="region of interest" description="Disordered" evidence="1">
    <location>
        <begin position="1"/>
        <end position="160"/>
    </location>
</feature>
<comment type="caution">
    <text evidence="2">The sequence shown here is derived from an EMBL/GenBank/DDBJ whole genome shotgun (WGS) entry which is preliminary data.</text>
</comment>